<dbReference type="Pfam" id="PF04014">
    <property type="entry name" value="MazE_antitoxin"/>
    <property type="match status" value="1"/>
</dbReference>
<dbReference type="PROSITE" id="PS51740">
    <property type="entry name" value="SPOVT_ABRB"/>
    <property type="match status" value="1"/>
</dbReference>
<dbReference type="NCBIfam" id="TIGR01439">
    <property type="entry name" value="lp_hng_hel_AbrB"/>
    <property type="match status" value="1"/>
</dbReference>
<evidence type="ECO:0000256" key="1">
    <source>
        <dbReference type="PROSITE-ProRule" id="PRU01076"/>
    </source>
</evidence>
<dbReference type="PANTHER" id="PTHR34860">
    <property type="entry name" value="REPRESSOR-LIKE PROTEIN SSO7C3"/>
    <property type="match status" value="1"/>
</dbReference>
<dbReference type="InterPro" id="IPR052975">
    <property type="entry name" value="Repressor-like_regulatory"/>
</dbReference>
<name>A0ABN1LXS8_9FIRM</name>
<dbReference type="InterPro" id="IPR037914">
    <property type="entry name" value="SpoVT-AbrB_sf"/>
</dbReference>
<comment type="caution">
    <text evidence="3">The sequence shown here is derived from an EMBL/GenBank/DDBJ whole genome shotgun (WGS) entry which is preliminary data.</text>
</comment>
<dbReference type="SUPFAM" id="SSF89447">
    <property type="entry name" value="AbrB/MazE/MraZ-like"/>
    <property type="match status" value="1"/>
</dbReference>
<dbReference type="Gene3D" id="2.10.260.10">
    <property type="match status" value="1"/>
</dbReference>
<dbReference type="EMBL" id="BAAACP010000002">
    <property type="protein sequence ID" value="GAA0861739.1"/>
    <property type="molecule type" value="Genomic_DNA"/>
</dbReference>
<evidence type="ECO:0000313" key="3">
    <source>
        <dbReference type="EMBL" id="GAA0861739.1"/>
    </source>
</evidence>
<dbReference type="PANTHER" id="PTHR34860:SF6">
    <property type="entry name" value="REPRESSOR-LIKE PROTEIN SSO7C3"/>
    <property type="match status" value="1"/>
</dbReference>
<proteinExistence type="predicted"/>
<dbReference type="InterPro" id="IPR007159">
    <property type="entry name" value="SpoVT-AbrB_dom"/>
</dbReference>
<keyword evidence="4" id="KW-1185">Reference proteome</keyword>
<dbReference type="SMART" id="SM00966">
    <property type="entry name" value="SpoVT_AbrB"/>
    <property type="match status" value="1"/>
</dbReference>
<keyword evidence="1 3" id="KW-0238">DNA-binding</keyword>
<sequence>MNDKNNKGITRNIDSLGRVVIPKEFRKILNIKEHDPVEIICENRTIKIKKQNNSCTLCDSEEDLKNIKDIFICKKCLNEIKEVIE</sequence>
<evidence type="ECO:0000313" key="4">
    <source>
        <dbReference type="Proteomes" id="UP001400965"/>
    </source>
</evidence>
<dbReference type="RefSeq" id="WP_346041647.1">
    <property type="nucleotide sequence ID" value="NZ_BAAACP010000002.1"/>
</dbReference>
<evidence type="ECO:0000259" key="2">
    <source>
        <dbReference type="PROSITE" id="PS51740"/>
    </source>
</evidence>
<dbReference type="GO" id="GO:0003677">
    <property type="term" value="F:DNA binding"/>
    <property type="evidence" value="ECO:0007669"/>
    <property type="project" value="UniProtKB-KW"/>
</dbReference>
<dbReference type="Proteomes" id="UP001400965">
    <property type="component" value="Unassembled WGS sequence"/>
</dbReference>
<protein>
    <submittedName>
        <fullName evidence="3">AbrB/MazE/SpoVT family DNA-binding domain-containing protein</fullName>
    </submittedName>
</protein>
<gene>
    <name evidence="3" type="ORF">GCM10008917_04300</name>
</gene>
<reference evidence="3 4" key="1">
    <citation type="journal article" date="2019" name="Int. J. Syst. Evol. Microbiol.">
        <title>The Global Catalogue of Microorganisms (GCM) 10K type strain sequencing project: providing services to taxonomists for standard genome sequencing and annotation.</title>
        <authorList>
            <consortium name="The Broad Institute Genomics Platform"/>
            <consortium name="The Broad Institute Genome Sequencing Center for Infectious Disease"/>
            <person name="Wu L."/>
            <person name="Ma J."/>
        </authorList>
    </citation>
    <scope>NUCLEOTIDE SEQUENCE [LARGE SCALE GENOMIC DNA]</scope>
    <source>
        <strain evidence="3 4">JCM 6486</strain>
    </source>
</reference>
<accession>A0ABN1LXS8</accession>
<organism evidence="3 4">
    <name type="scientific">Paraclostridium tenue</name>
    <dbReference type="NCBI Taxonomy" id="1737"/>
    <lineage>
        <taxon>Bacteria</taxon>
        <taxon>Bacillati</taxon>
        <taxon>Bacillota</taxon>
        <taxon>Clostridia</taxon>
        <taxon>Peptostreptococcales</taxon>
        <taxon>Peptostreptococcaceae</taxon>
        <taxon>Paraclostridium</taxon>
    </lineage>
</organism>
<feature type="domain" description="SpoVT-AbrB" evidence="2">
    <location>
        <begin position="8"/>
        <end position="53"/>
    </location>
</feature>